<dbReference type="RefSeq" id="WP_100815148.1">
    <property type="nucleotide sequence ID" value="NZ_CAYAYZ010000014.1"/>
</dbReference>
<dbReference type="PANTHER" id="PTHR40078:SF1">
    <property type="entry name" value="INTEGRAL MEMBRANE PROTEIN"/>
    <property type="match status" value="1"/>
</dbReference>
<dbReference type="InterPro" id="IPR038750">
    <property type="entry name" value="YczE/YyaS-like"/>
</dbReference>
<sequence>MDFFGNDKLTFKRVFNYLLGLWFITLGIGFSIKSNLGATPVSSIPYTLNLIWGIEIGKATIIFHAVLVLIELILLGKEFKVKHFLQVFVGVLFGYFTTFSVGLMGFIPDPTSILSELLLTFLSIFSVALGLFFYVPTNIIPVSVDGVTQALAIAFNMPFSKTKVVYDVSLLVISVVLCFVFLGVIGGSIGIGTILSAVFVGTVLKYIHKLNSYLTGKTIDFKQM</sequence>
<evidence type="ECO:0000256" key="1">
    <source>
        <dbReference type="SAM" id="Phobius"/>
    </source>
</evidence>
<keyword evidence="1" id="KW-1133">Transmembrane helix</keyword>
<dbReference type="PANTHER" id="PTHR40078">
    <property type="entry name" value="INTEGRAL MEMBRANE PROTEIN-RELATED"/>
    <property type="match status" value="1"/>
</dbReference>
<gene>
    <name evidence="2" type="ORF">BK798_00670</name>
</gene>
<evidence type="ECO:0008006" key="4">
    <source>
        <dbReference type="Google" id="ProtNLM"/>
    </source>
</evidence>
<dbReference type="Pfam" id="PF19700">
    <property type="entry name" value="DUF6198"/>
    <property type="match status" value="1"/>
</dbReference>
<feature type="transmembrane region" description="Helical" evidence="1">
    <location>
        <begin position="113"/>
        <end position="135"/>
    </location>
</feature>
<evidence type="ECO:0000313" key="3">
    <source>
        <dbReference type="Proteomes" id="UP000232133"/>
    </source>
</evidence>
<dbReference type="AlphaFoldDB" id="A0A2H4U4K5"/>
<organism evidence="2 3">
    <name type="scientific">Methanobrevibacter smithii</name>
    <dbReference type="NCBI Taxonomy" id="2173"/>
    <lineage>
        <taxon>Archaea</taxon>
        <taxon>Methanobacteriati</taxon>
        <taxon>Methanobacteriota</taxon>
        <taxon>Methanomada group</taxon>
        <taxon>Methanobacteria</taxon>
        <taxon>Methanobacteriales</taxon>
        <taxon>Methanobacteriaceae</taxon>
        <taxon>Methanobrevibacter</taxon>
    </lineage>
</organism>
<feature type="transmembrane region" description="Helical" evidence="1">
    <location>
        <begin position="189"/>
        <end position="207"/>
    </location>
</feature>
<evidence type="ECO:0000313" key="2">
    <source>
        <dbReference type="EMBL" id="ATZ59027.1"/>
    </source>
</evidence>
<dbReference type="GeneID" id="35117847"/>
<dbReference type="EMBL" id="CP017803">
    <property type="protein sequence ID" value="ATZ59027.1"/>
    <property type="molecule type" value="Genomic_DNA"/>
</dbReference>
<protein>
    <recommendedName>
        <fullName evidence="4">YitT family protein</fullName>
    </recommendedName>
</protein>
<accession>A0A2H4U4K5</accession>
<keyword evidence="1" id="KW-0472">Membrane</keyword>
<feature type="transmembrane region" description="Helical" evidence="1">
    <location>
        <begin position="164"/>
        <end position="183"/>
    </location>
</feature>
<proteinExistence type="predicted"/>
<name>A0A2H4U4K5_METSM</name>
<feature type="transmembrane region" description="Helical" evidence="1">
    <location>
        <begin position="14"/>
        <end position="32"/>
    </location>
</feature>
<feature type="transmembrane region" description="Helical" evidence="1">
    <location>
        <begin position="87"/>
        <end position="107"/>
    </location>
</feature>
<dbReference type="Proteomes" id="UP000232133">
    <property type="component" value="Chromosome"/>
</dbReference>
<keyword evidence="1" id="KW-0812">Transmembrane</keyword>
<reference evidence="2 3" key="1">
    <citation type="submission" date="2016-10" db="EMBL/GenBank/DDBJ databases">
        <authorList>
            <person name="Varghese N."/>
        </authorList>
    </citation>
    <scope>NUCLEOTIDE SEQUENCE [LARGE SCALE GENOMIC DNA]</scope>
    <source>
        <strain evidence="2 3">KB11</strain>
    </source>
</reference>
<feature type="transmembrane region" description="Helical" evidence="1">
    <location>
        <begin position="52"/>
        <end position="75"/>
    </location>
</feature>